<keyword evidence="3" id="KW-1185">Reference proteome</keyword>
<feature type="domain" description="DHFR" evidence="1">
    <location>
        <begin position="32"/>
        <end position="119"/>
    </location>
</feature>
<evidence type="ECO:0000313" key="2">
    <source>
        <dbReference type="EMBL" id="MFC4873644.1"/>
    </source>
</evidence>
<gene>
    <name evidence="2" type="ORF">ACFPFU_18220</name>
</gene>
<dbReference type="Gene3D" id="3.40.430.10">
    <property type="entry name" value="Dihydrofolate Reductase, subunit A"/>
    <property type="match status" value="1"/>
</dbReference>
<dbReference type="RefSeq" id="WP_377066706.1">
    <property type="nucleotide sequence ID" value="NZ_JBHSJJ010000012.1"/>
</dbReference>
<proteinExistence type="predicted"/>
<evidence type="ECO:0000259" key="1">
    <source>
        <dbReference type="Pfam" id="PF00186"/>
    </source>
</evidence>
<name>A0ABV9T4K6_9BACT</name>
<protein>
    <submittedName>
        <fullName evidence="2">Dihydrofolate reductase family protein</fullName>
    </submittedName>
</protein>
<comment type="caution">
    <text evidence="2">The sequence shown here is derived from an EMBL/GenBank/DDBJ whole genome shotgun (WGS) entry which is preliminary data.</text>
</comment>
<dbReference type="InterPro" id="IPR024072">
    <property type="entry name" value="DHFR-like_dom_sf"/>
</dbReference>
<dbReference type="InterPro" id="IPR001796">
    <property type="entry name" value="DHFR_dom"/>
</dbReference>
<sequence>MKTILYAAVTANGNYGDSDAGQMPKQEELNDLFNHAKEAGNIVMGRRTYEIFGGDDTFAGLDVVVVSRTASFEGVKTVASLQEMLNYLGEKGYPQAFVIGGVTLHNALLTEGLIDELYINIESYIAKGLDLGPTDDRFIELELIDHQHIGAGIVQIHYRTV</sequence>
<reference evidence="3" key="1">
    <citation type="journal article" date="2019" name="Int. J. Syst. Evol. Microbiol.">
        <title>The Global Catalogue of Microorganisms (GCM) 10K type strain sequencing project: providing services to taxonomists for standard genome sequencing and annotation.</title>
        <authorList>
            <consortium name="The Broad Institute Genomics Platform"/>
            <consortium name="The Broad Institute Genome Sequencing Center for Infectious Disease"/>
            <person name="Wu L."/>
            <person name="Ma J."/>
        </authorList>
    </citation>
    <scope>NUCLEOTIDE SEQUENCE [LARGE SCALE GENOMIC DNA]</scope>
    <source>
        <strain evidence="3">CGMCC 4.7466</strain>
    </source>
</reference>
<accession>A0ABV9T4K6</accession>
<organism evidence="2 3">
    <name type="scientific">Negadavirga shengliensis</name>
    <dbReference type="NCBI Taxonomy" id="1389218"/>
    <lineage>
        <taxon>Bacteria</taxon>
        <taxon>Pseudomonadati</taxon>
        <taxon>Bacteroidota</taxon>
        <taxon>Cytophagia</taxon>
        <taxon>Cytophagales</taxon>
        <taxon>Cyclobacteriaceae</taxon>
        <taxon>Negadavirga</taxon>
    </lineage>
</organism>
<dbReference type="EMBL" id="JBHSJJ010000012">
    <property type="protein sequence ID" value="MFC4873644.1"/>
    <property type="molecule type" value="Genomic_DNA"/>
</dbReference>
<dbReference type="SUPFAM" id="SSF53597">
    <property type="entry name" value="Dihydrofolate reductase-like"/>
    <property type="match status" value="1"/>
</dbReference>
<evidence type="ECO:0000313" key="3">
    <source>
        <dbReference type="Proteomes" id="UP001595818"/>
    </source>
</evidence>
<dbReference type="Pfam" id="PF00186">
    <property type="entry name" value="DHFR_1"/>
    <property type="match status" value="1"/>
</dbReference>
<dbReference type="Proteomes" id="UP001595818">
    <property type="component" value="Unassembled WGS sequence"/>
</dbReference>